<evidence type="ECO:0000256" key="5">
    <source>
        <dbReference type="HAMAP-Rule" id="MF_00189"/>
    </source>
</evidence>
<gene>
    <name evidence="5" type="primary">yciB</name>
    <name evidence="6" type="ORF">GCM10023211_13130</name>
</gene>
<comment type="similarity">
    <text evidence="5">Belongs to the YciB family.</text>
</comment>
<feature type="transmembrane region" description="Helical" evidence="5">
    <location>
        <begin position="52"/>
        <end position="70"/>
    </location>
</feature>
<dbReference type="EMBL" id="BAABHY010000001">
    <property type="protein sequence ID" value="GAA5109603.1"/>
    <property type="molecule type" value="Genomic_DNA"/>
</dbReference>
<protein>
    <recommendedName>
        <fullName evidence="5">Inner membrane-spanning protein YciB</fullName>
    </recommendedName>
</protein>
<proteinExistence type="inferred from homology"/>
<keyword evidence="5" id="KW-0997">Cell inner membrane</keyword>
<dbReference type="NCBIfam" id="TIGR00997">
    <property type="entry name" value="ispZ"/>
    <property type="match status" value="1"/>
</dbReference>
<name>A0ABP9N4H4_9GAMM</name>
<sequence length="180" mass="21001">MKQLLNFIPLIFFFVFLMMYDIFAGVKALMISATVAFVISWLIYKKIEKVELFSYLMIMVFGGLTLYLHNEDFIKWKVTLINFLFAIVLLISQVFFKKNLIQKLLGKEIQLEASVWNKLNILWAFFFIFCGIISLYVTYNMSTEFFGVFKTFILPGASLLLALVSGIYIYQKSDKNNNHS</sequence>
<dbReference type="NCBIfam" id="NF001324">
    <property type="entry name" value="PRK00259.1-2"/>
    <property type="match status" value="1"/>
</dbReference>
<keyword evidence="3 5" id="KW-1133">Transmembrane helix</keyword>
<feature type="transmembrane region" description="Helical" evidence="5">
    <location>
        <begin position="117"/>
        <end position="139"/>
    </location>
</feature>
<evidence type="ECO:0000256" key="1">
    <source>
        <dbReference type="ARBA" id="ARBA00022475"/>
    </source>
</evidence>
<evidence type="ECO:0000256" key="4">
    <source>
        <dbReference type="ARBA" id="ARBA00023136"/>
    </source>
</evidence>
<evidence type="ECO:0000256" key="2">
    <source>
        <dbReference type="ARBA" id="ARBA00022692"/>
    </source>
</evidence>
<evidence type="ECO:0000313" key="6">
    <source>
        <dbReference type="EMBL" id="GAA5109603.1"/>
    </source>
</evidence>
<keyword evidence="2 5" id="KW-0812">Transmembrane</keyword>
<dbReference type="Proteomes" id="UP001500171">
    <property type="component" value="Unassembled WGS sequence"/>
</dbReference>
<feature type="transmembrane region" description="Helical" evidence="5">
    <location>
        <begin position="29"/>
        <end position="45"/>
    </location>
</feature>
<accession>A0ABP9N4H4</accession>
<dbReference type="PANTHER" id="PTHR36917">
    <property type="entry name" value="INTRACELLULAR SEPTATION PROTEIN A-RELATED"/>
    <property type="match status" value="1"/>
</dbReference>
<keyword evidence="4 5" id="KW-0472">Membrane</keyword>
<feature type="transmembrane region" description="Helical" evidence="5">
    <location>
        <begin position="145"/>
        <end position="170"/>
    </location>
</feature>
<dbReference type="PANTHER" id="PTHR36917:SF1">
    <property type="entry name" value="INNER MEMBRANE-SPANNING PROTEIN YCIB"/>
    <property type="match status" value="1"/>
</dbReference>
<evidence type="ECO:0000313" key="7">
    <source>
        <dbReference type="Proteomes" id="UP001500171"/>
    </source>
</evidence>
<feature type="transmembrane region" description="Helical" evidence="5">
    <location>
        <begin position="7"/>
        <end position="23"/>
    </location>
</feature>
<keyword evidence="1 5" id="KW-1003">Cell membrane</keyword>
<feature type="transmembrane region" description="Helical" evidence="5">
    <location>
        <begin position="76"/>
        <end position="96"/>
    </location>
</feature>
<dbReference type="Pfam" id="PF04279">
    <property type="entry name" value="IspA"/>
    <property type="match status" value="1"/>
</dbReference>
<dbReference type="InterPro" id="IPR006008">
    <property type="entry name" value="YciB"/>
</dbReference>
<comment type="function">
    <text evidence="5">Plays a role in cell envelope biogenesis, maintenance of cell envelope integrity and membrane homeostasis.</text>
</comment>
<comment type="caution">
    <text evidence="6">The sequence shown here is derived from an EMBL/GenBank/DDBJ whole genome shotgun (WGS) entry which is preliminary data.</text>
</comment>
<comment type="subcellular location">
    <subcellularLocation>
        <location evidence="5">Cell inner membrane</location>
        <topology evidence="5">Multi-pass membrane protein</topology>
    </subcellularLocation>
</comment>
<dbReference type="HAMAP" id="MF_00189">
    <property type="entry name" value="YciB"/>
    <property type="match status" value="1"/>
</dbReference>
<dbReference type="RefSeq" id="WP_345490073.1">
    <property type="nucleotide sequence ID" value="NZ_BAABHY010000001.1"/>
</dbReference>
<reference evidence="7" key="1">
    <citation type="journal article" date="2019" name="Int. J. Syst. Evol. Microbiol.">
        <title>The Global Catalogue of Microorganisms (GCM) 10K type strain sequencing project: providing services to taxonomists for standard genome sequencing and annotation.</title>
        <authorList>
            <consortium name="The Broad Institute Genomics Platform"/>
            <consortium name="The Broad Institute Genome Sequencing Center for Infectious Disease"/>
            <person name="Wu L."/>
            <person name="Ma J."/>
        </authorList>
    </citation>
    <scope>NUCLEOTIDE SEQUENCE [LARGE SCALE GENOMIC DNA]</scope>
    <source>
        <strain evidence="7">JCM 18050</strain>
    </source>
</reference>
<organism evidence="6 7">
    <name type="scientific">Orbus sasakiae</name>
    <dbReference type="NCBI Taxonomy" id="1078475"/>
    <lineage>
        <taxon>Bacteria</taxon>
        <taxon>Pseudomonadati</taxon>
        <taxon>Pseudomonadota</taxon>
        <taxon>Gammaproteobacteria</taxon>
        <taxon>Orbales</taxon>
        <taxon>Orbaceae</taxon>
        <taxon>Orbus</taxon>
    </lineage>
</organism>
<keyword evidence="7" id="KW-1185">Reference proteome</keyword>
<evidence type="ECO:0000256" key="3">
    <source>
        <dbReference type="ARBA" id="ARBA00022989"/>
    </source>
</evidence>